<feature type="domain" description="Glycosyltransferase 2-like" evidence="1">
    <location>
        <begin position="17"/>
        <end position="199"/>
    </location>
</feature>
<dbReference type="Pfam" id="PF00535">
    <property type="entry name" value="Glycos_transf_2"/>
    <property type="match status" value="1"/>
</dbReference>
<proteinExistence type="predicted"/>
<dbReference type="GeneID" id="95324611"/>
<accession>A0ABT2HHA5</accession>
<dbReference type="RefSeq" id="WP_141862116.1">
    <property type="nucleotide sequence ID" value="NZ_BMNV01000001.1"/>
</dbReference>
<evidence type="ECO:0000313" key="3">
    <source>
        <dbReference type="Proteomes" id="UP001652264"/>
    </source>
</evidence>
<keyword evidence="3" id="KW-1185">Reference proteome</keyword>
<dbReference type="EMBL" id="JANVAD010000004">
    <property type="protein sequence ID" value="MCS6522648.1"/>
    <property type="molecule type" value="Genomic_DNA"/>
</dbReference>
<dbReference type="InterPro" id="IPR001173">
    <property type="entry name" value="Glyco_trans_2-like"/>
</dbReference>
<dbReference type="Proteomes" id="UP001652264">
    <property type="component" value="Unassembled WGS sequence"/>
</dbReference>
<dbReference type="CDD" id="cd04186">
    <property type="entry name" value="GT_2_like_c"/>
    <property type="match status" value="1"/>
</dbReference>
<protein>
    <submittedName>
        <fullName evidence="2">Glycosyltransferase family 2 protein</fullName>
    </submittedName>
</protein>
<reference evidence="2 3" key="1">
    <citation type="submission" date="2022-08" db="EMBL/GenBank/DDBJ databases">
        <title>Taxonomy of Curtobacterium flaccumfaciens.</title>
        <authorList>
            <person name="Osdaghi E."/>
            <person name="Taghavi S.M."/>
            <person name="Hamidizade M."/>
            <person name="Abachi H."/>
            <person name="Fazliarab A."/>
            <person name="Baeyen S."/>
            <person name="Portier P."/>
            <person name="Van Vaerenbergh J."/>
            <person name="Jacques M.-A."/>
        </authorList>
    </citation>
    <scope>NUCLEOTIDE SEQUENCE [LARGE SCALE GENOMIC DNA]</scope>
    <source>
        <strain evidence="2 3">LMG8786T</strain>
    </source>
</reference>
<comment type="caution">
    <text evidence="2">The sequence shown here is derived from an EMBL/GenBank/DDBJ whole genome shotgun (WGS) entry which is preliminary data.</text>
</comment>
<dbReference type="PANTHER" id="PTHR43179:SF7">
    <property type="entry name" value="RHAMNOSYLTRANSFERASE WBBL"/>
    <property type="match status" value="1"/>
</dbReference>
<name>A0ABT2HHA5_9MICO</name>
<gene>
    <name evidence="2" type="ORF">NYQ28_08720</name>
</gene>
<dbReference type="PANTHER" id="PTHR43179">
    <property type="entry name" value="RHAMNOSYLTRANSFERASE WBBL"/>
    <property type="match status" value="1"/>
</dbReference>
<dbReference type="Gene3D" id="3.90.550.10">
    <property type="entry name" value="Spore Coat Polysaccharide Biosynthesis Protein SpsA, Chain A"/>
    <property type="match status" value="1"/>
</dbReference>
<organism evidence="2 3">
    <name type="scientific">Curtobacterium citreum</name>
    <dbReference type="NCBI Taxonomy" id="2036"/>
    <lineage>
        <taxon>Bacteria</taxon>
        <taxon>Bacillati</taxon>
        <taxon>Actinomycetota</taxon>
        <taxon>Actinomycetes</taxon>
        <taxon>Micrococcales</taxon>
        <taxon>Microbacteriaceae</taxon>
        <taxon>Curtobacterium</taxon>
    </lineage>
</organism>
<dbReference type="SUPFAM" id="SSF53448">
    <property type="entry name" value="Nucleotide-diphospho-sugar transferases"/>
    <property type="match status" value="1"/>
</dbReference>
<dbReference type="InterPro" id="IPR029044">
    <property type="entry name" value="Nucleotide-diphossugar_trans"/>
</dbReference>
<evidence type="ECO:0000259" key="1">
    <source>
        <dbReference type="Pfam" id="PF00535"/>
    </source>
</evidence>
<sequence>MNADATAGSAGPGRAAIVTVSYNSHDVLPPFLASTPAASSAPVEVVVADNDSADADGLRAVTEAAGARFLELGENRGYGAAVNRAVATLGPDVRWVLVSNPDVVLGAGALDRLIATAAADPTIGAVGPKVLEPTGEVYPSARLVPSLRTGLGHALFANLWPGNPWTKRYRQEGEQDLRRDAGWLSGACVLVRRDVFERLGGFDEGYFMYFEDVDLGWRVGHLGLRNVYEPAATATHVGGTATQGSSDRMRRAHHESAYRFLARKYRGWWLWPLRLVLRVALALRAHLTHTR</sequence>
<evidence type="ECO:0000313" key="2">
    <source>
        <dbReference type="EMBL" id="MCS6522648.1"/>
    </source>
</evidence>